<name>A0A5N7ANN9_9EURO</name>
<dbReference type="RefSeq" id="XP_031933699.1">
    <property type="nucleotide sequence ID" value="XM_032074507.1"/>
</dbReference>
<dbReference type="AlphaFoldDB" id="A0A5N7ANN9"/>
<dbReference type="PANTHER" id="PTHR24148">
    <property type="entry name" value="ANKYRIN REPEAT DOMAIN-CONTAINING PROTEIN 39 HOMOLOG-RELATED"/>
    <property type="match status" value="1"/>
</dbReference>
<gene>
    <name evidence="1" type="ORF">BDV27DRAFT_167505</name>
</gene>
<sequence>MANLLSLTGSFEATDPRDKIFGLLGLLPPNSAERSKFRPDYTANTRRLFIQTAKHFINTTQKLDVITARPPLPDYEGLQSQNADTPSWVADWSIPQYWPLNSIWVSDFSELSTLHLYMKHPGGKHEHGPGITGEHYTAGDTLQVFNASYYDKSPFPFHFSGFDEVLQAQGITVDTIEEVGYPWDLDVPPGQYTGHVERHIPQEMAHQRQNTIIESWKSVSRVRDEDTYHHSRQSRAEAFWRTIFLDRERALRGSNSFFSINRIPAKLPATPKRDADASSIRFDGIRIGFPPNGAEGEEEFLGYLQHEINETWSFARLNLHCSNLRMFRTTQGYLGLSHPNTKSGDKVVVLLGAPVPMVLREYNEGYILIGQSYVHGIMDGEIIQAEINKGRGREPEHFELFHII</sequence>
<dbReference type="Pfam" id="PF26639">
    <property type="entry name" value="Het-6_barrel"/>
    <property type="match status" value="1"/>
</dbReference>
<keyword evidence="2" id="KW-1185">Reference proteome</keyword>
<dbReference type="InterPro" id="IPR052895">
    <property type="entry name" value="HetReg/Transcr_Mod"/>
</dbReference>
<proteinExistence type="predicted"/>
<accession>A0A5N7ANN9</accession>
<dbReference type="Proteomes" id="UP000326268">
    <property type="component" value="Unassembled WGS sequence"/>
</dbReference>
<dbReference type="OrthoDB" id="2157530at2759"/>
<evidence type="ECO:0000313" key="1">
    <source>
        <dbReference type="EMBL" id="KAE8370618.1"/>
    </source>
</evidence>
<dbReference type="EMBL" id="ML737564">
    <property type="protein sequence ID" value="KAE8370618.1"/>
    <property type="molecule type" value="Genomic_DNA"/>
</dbReference>
<protein>
    <recommendedName>
        <fullName evidence="3">Heterokaryon incompatibility protein-domain-containing protein</fullName>
    </recommendedName>
</protein>
<organism evidence="1 2">
    <name type="scientific">Aspergillus caelatus</name>
    <dbReference type="NCBI Taxonomy" id="61420"/>
    <lineage>
        <taxon>Eukaryota</taxon>
        <taxon>Fungi</taxon>
        <taxon>Dikarya</taxon>
        <taxon>Ascomycota</taxon>
        <taxon>Pezizomycotina</taxon>
        <taxon>Eurotiomycetes</taxon>
        <taxon>Eurotiomycetidae</taxon>
        <taxon>Eurotiales</taxon>
        <taxon>Aspergillaceae</taxon>
        <taxon>Aspergillus</taxon>
        <taxon>Aspergillus subgen. Circumdati</taxon>
    </lineage>
</organism>
<dbReference type="PANTHER" id="PTHR24148:SF73">
    <property type="entry name" value="HET DOMAIN PROTEIN (AFU_ORTHOLOGUE AFUA_8G01020)"/>
    <property type="match status" value="1"/>
</dbReference>
<reference evidence="1 2" key="1">
    <citation type="submission" date="2019-04" db="EMBL/GenBank/DDBJ databases">
        <title>Friends and foes A comparative genomics studyof 23 Aspergillus species from section Flavi.</title>
        <authorList>
            <consortium name="DOE Joint Genome Institute"/>
            <person name="Kjaerbolling I."/>
            <person name="Vesth T."/>
            <person name="Frisvad J.C."/>
            <person name="Nybo J.L."/>
            <person name="Theobald S."/>
            <person name="Kildgaard S."/>
            <person name="Isbrandt T."/>
            <person name="Kuo A."/>
            <person name="Sato A."/>
            <person name="Lyhne E.K."/>
            <person name="Kogle M.E."/>
            <person name="Wiebenga A."/>
            <person name="Kun R.S."/>
            <person name="Lubbers R.J."/>
            <person name="Makela M.R."/>
            <person name="Barry K."/>
            <person name="Chovatia M."/>
            <person name="Clum A."/>
            <person name="Daum C."/>
            <person name="Haridas S."/>
            <person name="He G."/>
            <person name="LaButti K."/>
            <person name="Lipzen A."/>
            <person name="Mondo S."/>
            <person name="Riley R."/>
            <person name="Salamov A."/>
            <person name="Simmons B.A."/>
            <person name="Magnuson J.K."/>
            <person name="Henrissat B."/>
            <person name="Mortensen U.H."/>
            <person name="Larsen T.O."/>
            <person name="Devries R.P."/>
            <person name="Grigoriev I.V."/>
            <person name="Machida M."/>
            <person name="Baker S.E."/>
            <person name="Andersen M.R."/>
        </authorList>
    </citation>
    <scope>NUCLEOTIDE SEQUENCE [LARGE SCALE GENOMIC DNA]</scope>
    <source>
        <strain evidence="1 2">CBS 763.97</strain>
    </source>
</reference>
<dbReference type="GeneID" id="43658953"/>
<evidence type="ECO:0000313" key="2">
    <source>
        <dbReference type="Proteomes" id="UP000326268"/>
    </source>
</evidence>
<evidence type="ECO:0008006" key="3">
    <source>
        <dbReference type="Google" id="ProtNLM"/>
    </source>
</evidence>